<evidence type="ECO:0000313" key="1">
    <source>
        <dbReference type="EMBL" id="EFE07384.1"/>
    </source>
</evidence>
<evidence type="ECO:0000313" key="2">
    <source>
        <dbReference type="Proteomes" id="UP000003880"/>
    </source>
</evidence>
<dbReference type="EMBL" id="ABWL02000016">
    <property type="protein sequence ID" value="EFE07384.1"/>
    <property type="molecule type" value="Genomic_DNA"/>
</dbReference>
<dbReference type="HOGENOM" id="CLU_3181823_0_0_6"/>
<gene>
    <name evidence="1" type="ORF">CIT292_09268</name>
</gene>
<accession>D4BEQ5</accession>
<comment type="caution">
    <text evidence="1">The sequence shown here is derived from an EMBL/GenBank/DDBJ whole genome shotgun (WGS) entry which is preliminary data.</text>
</comment>
<proteinExistence type="predicted"/>
<protein>
    <submittedName>
        <fullName evidence="1">Uncharacterized protein</fullName>
    </submittedName>
</protein>
<dbReference type="AlphaFoldDB" id="D4BEQ5"/>
<reference evidence="1 2" key="1">
    <citation type="submission" date="2010-02" db="EMBL/GenBank/DDBJ databases">
        <authorList>
            <person name="Weinstock G."/>
            <person name="Sodergren E."/>
            <person name="Clifton S."/>
            <person name="Fulton L."/>
            <person name="Fulton B."/>
            <person name="Courtney L."/>
            <person name="Fronick C."/>
            <person name="Harrison M."/>
            <person name="Strong C."/>
            <person name="Farmer C."/>
            <person name="Delahaunty K."/>
            <person name="Markovic C."/>
            <person name="Hall O."/>
            <person name="Minx P."/>
            <person name="Tomlinson C."/>
            <person name="Mitreva M."/>
            <person name="Nelson J."/>
            <person name="Hou S."/>
            <person name="Wollam A."/>
            <person name="Pepin K.H."/>
            <person name="Johnson M."/>
            <person name="Bhonagiri V."/>
            <person name="Zhang X."/>
            <person name="Suruliraj S."/>
            <person name="Warren W."/>
            <person name="Chinwalla A."/>
            <person name="Mardis E.R."/>
            <person name="Wilson R.K."/>
        </authorList>
    </citation>
    <scope>NUCLEOTIDE SEQUENCE [LARGE SCALE GENOMIC DNA]</scope>
    <source>
        <strain evidence="1 2">ATCC 29220</strain>
    </source>
</reference>
<sequence>MTKKWKCTLASRFCVTRSRQMQTLQRDVFISESVSQREKVAGEDVA</sequence>
<dbReference type="Proteomes" id="UP000003880">
    <property type="component" value="Unassembled WGS sequence"/>
</dbReference>
<name>D4BEQ5_9ENTR</name>
<organism evidence="1 2">
    <name type="scientific">Citrobacter youngae ATCC 29220</name>
    <dbReference type="NCBI Taxonomy" id="500640"/>
    <lineage>
        <taxon>Bacteria</taxon>
        <taxon>Pseudomonadati</taxon>
        <taxon>Pseudomonadota</taxon>
        <taxon>Gammaproteobacteria</taxon>
        <taxon>Enterobacterales</taxon>
        <taxon>Enterobacteriaceae</taxon>
        <taxon>Citrobacter</taxon>
        <taxon>Citrobacter freundii complex</taxon>
    </lineage>
</organism>